<evidence type="ECO:0000313" key="4">
    <source>
        <dbReference type="EMBL" id="CTQ32376.1"/>
    </source>
</evidence>
<dbReference type="InterPro" id="IPR002942">
    <property type="entry name" value="S4_RNA-bd"/>
</dbReference>
<feature type="compositionally biased region" description="Basic and acidic residues" evidence="2">
    <location>
        <begin position="101"/>
        <end position="117"/>
    </location>
</feature>
<evidence type="ECO:0000259" key="3">
    <source>
        <dbReference type="SMART" id="SM00363"/>
    </source>
</evidence>
<dbReference type="GO" id="GO:0003723">
    <property type="term" value="F:RNA binding"/>
    <property type="evidence" value="ECO:0007669"/>
    <property type="project" value="UniProtKB-KW"/>
</dbReference>
<dbReference type="OrthoDB" id="9797176at2"/>
<organism evidence="4 5">
    <name type="scientific">Jannaschia rubra</name>
    <dbReference type="NCBI Taxonomy" id="282197"/>
    <lineage>
        <taxon>Bacteria</taxon>
        <taxon>Pseudomonadati</taxon>
        <taxon>Pseudomonadota</taxon>
        <taxon>Alphaproteobacteria</taxon>
        <taxon>Rhodobacterales</taxon>
        <taxon>Roseobacteraceae</taxon>
        <taxon>Jannaschia</taxon>
    </lineage>
</organism>
<dbReference type="Pfam" id="PF01479">
    <property type="entry name" value="S4"/>
    <property type="match status" value="1"/>
</dbReference>
<gene>
    <name evidence="4" type="primary">hslR</name>
    <name evidence="4" type="ORF">JAN5088_01141</name>
</gene>
<keyword evidence="1" id="KW-0694">RNA-binding</keyword>
<sequence>MTTATTRQRLDRWLWQARFFKTRTLAARQVTEGHVRVNGDRVTKPAHGVEPGDALTFRQADRIRVVEVVGLADRRGPASEAQALYSDHSPAPVPRVGPRPTGRDRRRLDASRDGAAD</sequence>
<keyword evidence="5" id="KW-1185">Reference proteome</keyword>
<name>A0A0M6XMJ7_9RHOB</name>
<dbReference type="STRING" id="282197.SAMN04488517_10563"/>
<evidence type="ECO:0000313" key="5">
    <source>
        <dbReference type="Proteomes" id="UP000048908"/>
    </source>
</evidence>
<feature type="region of interest" description="Disordered" evidence="2">
    <location>
        <begin position="76"/>
        <end position="117"/>
    </location>
</feature>
<dbReference type="Gene3D" id="3.10.290.10">
    <property type="entry name" value="RNA-binding S4 domain"/>
    <property type="match status" value="1"/>
</dbReference>
<feature type="domain" description="RNA-binding S4" evidence="3">
    <location>
        <begin position="8"/>
        <end position="71"/>
    </location>
</feature>
<proteinExistence type="predicted"/>
<dbReference type="CDD" id="cd00165">
    <property type="entry name" value="S4"/>
    <property type="match status" value="1"/>
</dbReference>
<dbReference type="RefSeq" id="WP_055681826.1">
    <property type="nucleotide sequence ID" value="NZ_CXPG01000013.1"/>
</dbReference>
<reference evidence="4 5" key="1">
    <citation type="submission" date="2015-07" db="EMBL/GenBank/DDBJ databases">
        <authorList>
            <person name="Noorani M."/>
        </authorList>
    </citation>
    <scope>NUCLEOTIDE SEQUENCE [LARGE SCALE GENOMIC DNA]</scope>
    <source>
        <strain evidence="4 5">CECT 5088</strain>
    </source>
</reference>
<evidence type="ECO:0000256" key="2">
    <source>
        <dbReference type="SAM" id="MobiDB-lite"/>
    </source>
</evidence>
<dbReference type="PROSITE" id="PS50889">
    <property type="entry name" value="S4"/>
    <property type="match status" value="1"/>
</dbReference>
<dbReference type="EMBL" id="CXPG01000013">
    <property type="protein sequence ID" value="CTQ32376.1"/>
    <property type="molecule type" value="Genomic_DNA"/>
</dbReference>
<evidence type="ECO:0000256" key="1">
    <source>
        <dbReference type="PROSITE-ProRule" id="PRU00182"/>
    </source>
</evidence>
<keyword evidence="4" id="KW-0346">Stress response</keyword>
<protein>
    <submittedName>
        <fullName evidence="4">Heat shock protein 15</fullName>
    </submittedName>
</protein>
<dbReference type="AlphaFoldDB" id="A0A0M6XMJ7"/>
<dbReference type="Proteomes" id="UP000048908">
    <property type="component" value="Unassembled WGS sequence"/>
</dbReference>
<dbReference type="SMART" id="SM00363">
    <property type="entry name" value="S4"/>
    <property type="match status" value="1"/>
</dbReference>
<dbReference type="SUPFAM" id="SSF55174">
    <property type="entry name" value="Alpha-L RNA-binding motif"/>
    <property type="match status" value="1"/>
</dbReference>
<dbReference type="InterPro" id="IPR036986">
    <property type="entry name" value="S4_RNA-bd_sf"/>
</dbReference>
<accession>A0A0M6XMJ7</accession>